<gene>
    <name evidence="9" type="ORF">Cfor_12503</name>
</gene>
<accession>A0A6L2Q6D6</accession>
<dbReference type="EMBL" id="BLKM01001688">
    <property type="protein sequence ID" value="GFG40276.1"/>
    <property type="molecule type" value="Genomic_DNA"/>
</dbReference>
<feature type="compositionally biased region" description="Polar residues" evidence="7">
    <location>
        <begin position="50"/>
        <end position="68"/>
    </location>
</feature>
<keyword evidence="4" id="KW-0862">Zinc</keyword>
<evidence type="ECO:0000256" key="1">
    <source>
        <dbReference type="ARBA" id="ARBA00022723"/>
    </source>
</evidence>
<evidence type="ECO:0000259" key="8">
    <source>
        <dbReference type="PROSITE" id="PS50157"/>
    </source>
</evidence>
<dbReference type="PROSITE" id="PS50157">
    <property type="entry name" value="ZINC_FINGER_C2H2_2"/>
    <property type="match status" value="3"/>
</dbReference>
<dbReference type="SMART" id="SM00355">
    <property type="entry name" value="ZnF_C2H2"/>
    <property type="match status" value="6"/>
</dbReference>
<dbReference type="PANTHER" id="PTHR24394">
    <property type="entry name" value="ZINC FINGER PROTEIN"/>
    <property type="match status" value="1"/>
</dbReference>
<proteinExistence type="predicted"/>
<dbReference type="PANTHER" id="PTHR24394:SF29">
    <property type="entry name" value="MYONEURIN"/>
    <property type="match status" value="1"/>
</dbReference>
<dbReference type="Proteomes" id="UP000502823">
    <property type="component" value="Unassembled WGS sequence"/>
</dbReference>
<feature type="domain" description="C2H2-type" evidence="8">
    <location>
        <begin position="7"/>
        <end position="34"/>
    </location>
</feature>
<dbReference type="OrthoDB" id="203599at2759"/>
<dbReference type="PROSITE" id="PS00028">
    <property type="entry name" value="ZINC_FINGER_C2H2_1"/>
    <property type="match status" value="6"/>
</dbReference>
<keyword evidence="3 6" id="KW-0863">Zinc-finger</keyword>
<evidence type="ECO:0000256" key="4">
    <source>
        <dbReference type="ARBA" id="ARBA00022833"/>
    </source>
</evidence>
<evidence type="ECO:0000313" key="10">
    <source>
        <dbReference type="Proteomes" id="UP000502823"/>
    </source>
</evidence>
<evidence type="ECO:0000256" key="2">
    <source>
        <dbReference type="ARBA" id="ARBA00022737"/>
    </source>
</evidence>
<feature type="domain" description="C2H2-type" evidence="8">
    <location>
        <begin position="189"/>
        <end position="217"/>
    </location>
</feature>
<evidence type="ECO:0000256" key="5">
    <source>
        <dbReference type="ARBA" id="ARBA00023242"/>
    </source>
</evidence>
<keyword evidence="5" id="KW-0539">Nucleus</keyword>
<keyword evidence="2" id="KW-0677">Repeat</keyword>
<comment type="caution">
    <text evidence="9">The sequence shown here is derived from an EMBL/GenBank/DDBJ whole genome shotgun (WGS) entry which is preliminary data.</text>
</comment>
<reference evidence="10" key="1">
    <citation type="submission" date="2020-01" db="EMBL/GenBank/DDBJ databases">
        <title>Draft genome sequence of the Termite Coptotermes fromosanus.</title>
        <authorList>
            <person name="Itakura S."/>
            <person name="Yosikawa Y."/>
            <person name="Umezawa K."/>
        </authorList>
    </citation>
    <scope>NUCLEOTIDE SEQUENCE [LARGE SCALE GENOMIC DNA]</scope>
</reference>
<feature type="domain" description="C2H2-type" evidence="8">
    <location>
        <begin position="103"/>
        <end position="131"/>
    </location>
</feature>
<organism evidence="9 10">
    <name type="scientific">Coptotermes formosanus</name>
    <name type="common">Formosan subterranean termite</name>
    <dbReference type="NCBI Taxonomy" id="36987"/>
    <lineage>
        <taxon>Eukaryota</taxon>
        <taxon>Metazoa</taxon>
        <taxon>Ecdysozoa</taxon>
        <taxon>Arthropoda</taxon>
        <taxon>Hexapoda</taxon>
        <taxon>Insecta</taxon>
        <taxon>Pterygota</taxon>
        <taxon>Neoptera</taxon>
        <taxon>Polyneoptera</taxon>
        <taxon>Dictyoptera</taxon>
        <taxon>Blattodea</taxon>
        <taxon>Blattoidea</taxon>
        <taxon>Termitoidae</taxon>
        <taxon>Rhinotermitidae</taxon>
        <taxon>Coptotermes</taxon>
    </lineage>
</organism>
<sequence>MSSVQKHTCVLCNNKLDSKEALQEHFRKHANKEIDSKGRPMKSRPASAGKASNKQSSPCQGRSKSGSGSNADIVCDVCSQAFDSVTVAIQHKFRKHPESAAKHFCPHCGMQFPLKSNRDKHLAAEHPEGAPSKLFPCGDCGVVFYTEGAQAYHSKSTHKRIVALYQPVATAPPTKKIKVNNAGEAQSVYYCHLCGFEYIVKFNLQKHLERQHKEEERNEVPEDLIKCTTCDALFYNKRAYDNHNMYHRPDDLYVTSEEQRLQTVSRVDQDFDIRRVQTAAEKFIPVYRPRGRPPPQQSQRKRKKNQSAVPPVKPKKEEDSADELSPADPAPSSDSSHSDSDLPLVERLDNSKRQ</sequence>
<protein>
    <recommendedName>
        <fullName evidence="8">C2H2-type domain-containing protein</fullName>
    </recommendedName>
</protein>
<feature type="compositionally biased region" description="Low complexity" evidence="7">
    <location>
        <begin position="323"/>
        <end position="335"/>
    </location>
</feature>
<dbReference type="InParanoid" id="A0A6L2Q6D6"/>
<feature type="compositionally biased region" description="Basic and acidic residues" evidence="7">
    <location>
        <begin position="336"/>
        <end position="354"/>
    </location>
</feature>
<dbReference type="Pfam" id="PF00096">
    <property type="entry name" value="zf-C2H2"/>
    <property type="match status" value="1"/>
</dbReference>
<dbReference type="GO" id="GO:0000981">
    <property type="term" value="F:DNA-binding transcription factor activity, RNA polymerase II-specific"/>
    <property type="evidence" value="ECO:0007669"/>
    <property type="project" value="TreeGrafter"/>
</dbReference>
<evidence type="ECO:0000313" key="9">
    <source>
        <dbReference type="EMBL" id="GFG40276.1"/>
    </source>
</evidence>
<keyword evidence="10" id="KW-1185">Reference proteome</keyword>
<feature type="compositionally biased region" description="Basic and acidic residues" evidence="7">
    <location>
        <begin position="25"/>
        <end position="38"/>
    </location>
</feature>
<dbReference type="GO" id="GO:0008270">
    <property type="term" value="F:zinc ion binding"/>
    <property type="evidence" value="ECO:0007669"/>
    <property type="project" value="UniProtKB-KW"/>
</dbReference>
<dbReference type="GO" id="GO:0005634">
    <property type="term" value="C:nucleus"/>
    <property type="evidence" value="ECO:0007669"/>
    <property type="project" value="TreeGrafter"/>
</dbReference>
<name>A0A6L2Q6D6_COPFO</name>
<dbReference type="AlphaFoldDB" id="A0A6L2Q6D6"/>
<feature type="region of interest" description="Disordered" evidence="7">
    <location>
        <begin position="25"/>
        <end position="68"/>
    </location>
</feature>
<evidence type="ECO:0000256" key="7">
    <source>
        <dbReference type="SAM" id="MobiDB-lite"/>
    </source>
</evidence>
<evidence type="ECO:0000256" key="3">
    <source>
        <dbReference type="ARBA" id="ARBA00022771"/>
    </source>
</evidence>
<dbReference type="Gene3D" id="3.30.160.60">
    <property type="entry name" value="Classic Zinc Finger"/>
    <property type="match status" value="2"/>
</dbReference>
<feature type="region of interest" description="Disordered" evidence="7">
    <location>
        <begin position="284"/>
        <end position="354"/>
    </location>
</feature>
<dbReference type="InterPro" id="IPR013087">
    <property type="entry name" value="Znf_C2H2_type"/>
</dbReference>
<keyword evidence="1" id="KW-0479">Metal-binding</keyword>
<evidence type="ECO:0000256" key="6">
    <source>
        <dbReference type="PROSITE-ProRule" id="PRU00042"/>
    </source>
</evidence>